<sequence>MLTPPGGRGLETVVEETVAPTGVEAERAACSAHGDRLGGGRHVACLGTAALRDGVASDSWQGLLRIVLLLTPSNTLGAGKAEQNRVHSCWH</sequence>
<comment type="caution">
    <text evidence="1">The sequence shown here is derived from an EMBL/GenBank/DDBJ whole genome shotgun (WGS) entry which is preliminary data.</text>
</comment>
<dbReference type="AlphaFoldDB" id="A0AAV7VJ76"/>
<organism evidence="1 2">
    <name type="scientific">Pleurodeles waltl</name>
    <name type="common">Iberian ribbed newt</name>
    <dbReference type="NCBI Taxonomy" id="8319"/>
    <lineage>
        <taxon>Eukaryota</taxon>
        <taxon>Metazoa</taxon>
        <taxon>Chordata</taxon>
        <taxon>Craniata</taxon>
        <taxon>Vertebrata</taxon>
        <taxon>Euteleostomi</taxon>
        <taxon>Amphibia</taxon>
        <taxon>Batrachia</taxon>
        <taxon>Caudata</taxon>
        <taxon>Salamandroidea</taxon>
        <taxon>Salamandridae</taxon>
        <taxon>Pleurodelinae</taxon>
        <taxon>Pleurodeles</taxon>
    </lineage>
</organism>
<name>A0AAV7VJ76_PLEWA</name>
<dbReference type="EMBL" id="JANPWB010000003">
    <property type="protein sequence ID" value="KAJ1200396.1"/>
    <property type="molecule type" value="Genomic_DNA"/>
</dbReference>
<reference evidence="1" key="1">
    <citation type="journal article" date="2022" name="bioRxiv">
        <title>Sequencing and chromosome-scale assembly of the giantPleurodeles waltlgenome.</title>
        <authorList>
            <person name="Brown T."/>
            <person name="Elewa A."/>
            <person name="Iarovenko S."/>
            <person name="Subramanian E."/>
            <person name="Araus A.J."/>
            <person name="Petzold A."/>
            <person name="Susuki M."/>
            <person name="Suzuki K.-i.T."/>
            <person name="Hayashi T."/>
            <person name="Toyoda A."/>
            <person name="Oliveira C."/>
            <person name="Osipova E."/>
            <person name="Leigh N.D."/>
            <person name="Simon A."/>
            <person name="Yun M.H."/>
        </authorList>
    </citation>
    <scope>NUCLEOTIDE SEQUENCE</scope>
    <source>
        <strain evidence="1">20211129_DDA</strain>
        <tissue evidence="1">Liver</tissue>
    </source>
</reference>
<gene>
    <name evidence="1" type="ORF">NDU88_004220</name>
</gene>
<dbReference type="Proteomes" id="UP001066276">
    <property type="component" value="Chromosome 2_1"/>
</dbReference>
<keyword evidence="2" id="KW-1185">Reference proteome</keyword>
<proteinExistence type="predicted"/>
<protein>
    <submittedName>
        <fullName evidence="1">Uncharacterized protein</fullName>
    </submittedName>
</protein>
<accession>A0AAV7VJ76</accession>
<evidence type="ECO:0000313" key="2">
    <source>
        <dbReference type="Proteomes" id="UP001066276"/>
    </source>
</evidence>
<evidence type="ECO:0000313" key="1">
    <source>
        <dbReference type="EMBL" id="KAJ1200396.1"/>
    </source>
</evidence>